<evidence type="ECO:0000256" key="1">
    <source>
        <dbReference type="SAM" id="Phobius"/>
    </source>
</evidence>
<protein>
    <submittedName>
        <fullName evidence="2">Uncharacterized protein</fullName>
    </submittedName>
</protein>
<organism evidence="2">
    <name type="scientific">Sesamum latifolium</name>
    <dbReference type="NCBI Taxonomy" id="2727402"/>
    <lineage>
        <taxon>Eukaryota</taxon>
        <taxon>Viridiplantae</taxon>
        <taxon>Streptophyta</taxon>
        <taxon>Embryophyta</taxon>
        <taxon>Tracheophyta</taxon>
        <taxon>Spermatophyta</taxon>
        <taxon>Magnoliopsida</taxon>
        <taxon>eudicotyledons</taxon>
        <taxon>Gunneridae</taxon>
        <taxon>Pentapetalae</taxon>
        <taxon>asterids</taxon>
        <taxon>lamiids</taxon>
        <taxon>Lamiales</taxon>
        <taxon>Pedaliaceae</taxon>
        <taxon>Sesamum</taxon>
    </lineage>
</organism>
<dbReference type="AlphaFoldDB" id="A0AAW2WTK9"/>
<keyword evidence="1" id="KW-0472">Membrane</keyword>
<name>A0AAW2WTK9_9LAMI</name>
<feature type="transmembrane region" description="Helical" evidence="1">
    <location>
        <begin position="31"/>
        <end position="51"/>
    </location>
</feature>
<keyword evidence="1" id="KW-1133">Transmembrane helix</keyword>
<evidence type="ECO:0000313" key="2">
    <source>
        <dbReference type="EMBL" id="KAL0445119.1"/>
    </source>
</evidence>
<dbReference type="EMBL" id="JACGWN010000007">
    <property type="protein sequence ID" value="KAL0445119.1"/>
    <property type="molecule type" value="Genomic_DNA"/>
</dbReference>
<proteinExistence type="predicted"/>
<reference evidence="2" key="1">
    <citation type="submission" date="2020-06" db="EMBL/GenBank/DDBJ databases">
        <authorList>
            <person name="Li T."/>
            <person name="Hu X."/>
            <person name="Zhang T."/>
            <person name="Song X."/>
            <person name="Zhang H."/>
            <person name="Dai N."/>
            <person name="Sheng W."/>
            <person name="Hou X."/>
            <person name="Wei L."/>
        </authorList>
    </citation>
    <scope>NUCLEOTIDE SEQUENCE</scope>
    <source>
        <strain evidence="2">KEN1</strain>
        <tissue evidence="2">Leaf</tissue>
    </source>
</reference>
<reference evidence="2" key="2">
    <citation type="journal article" date="2024" name="Plant">
        <title>Genomic evolution and insights into agronomic trait innovations of Sesamum species.</title>
        <authorList>
            <person name="Miao H."/>
            <person name="Wang L."/>
            <person name="Qu L."/>
            <person name="Liu H."/>
            <person name="Sun Y."/>
            <person name="Le M."/>
            <person name="Wang Q."/>
            <person name="Wei S."/>
            <person name="Zheng Y."/>
            <person name="Lin W."/>
            <person name="Duan Y."/>
            <person name="Cao H."/>
            <person name="Xiong S."/>
            <person name="Wang X."/>
            <person name="Wei L."/>
            <person name="Li C."/>
            <person name="Ma Q."/>
            <person name="Ju M."/>
            <person name="Zhao R."/>
            <person name="Li G."/>
            <person name="Mu C."/>
            <person name="Tian Q."/>
            <person name="Mei H."/>
            <person name="Zhang T."/>
            <person name="Gao T."/>
            <person name="Zhang H."/>
        </authorList>
    </citation>
    <scope>NUCLEOTIDE SEQUENCE</scope>
    <source>
        <strain evidence="2">KEN1</strain>
    </source>
</reference>
<feature type="transmembrane region" description="Helical" evidence="1">
    <location>
        <begin position="58"/>
        <end position="79"/>
    </location>
</feature>
<keyword evidence="1" id="KW-0812">Transmembrane</keyword>
<comment type="caution">
    <text evidence="2">The sequence shown here is derived from an EMBL/GenBank/DDBJ whole genome shotgun (WGS) entry which is preliminary data.</text>
</comment>
<sequence length="82" mass="8077">MLGCGLDGPCRLCSSLPTVGMSGCYTPIADLGFYQLLIRALCCLIALIAVAPGSTRQAAFVAIGLTVAAGGVVTTEAGGCGP</sequence>
<accession>A0AAW2WTK9</accession>
<gene>
    <name evidence="2" type="ORF">Slati_2234600</name>
</gene>